<keyword evidence="3" id="KW-0175">Coiled coil</keyword>
<dbReference type="PANTHER" id="PTHR32089">
    <property type="entry name" value="METHYL-ACCEPTING CHEMOTAXIS PROTEIN MCPB"/>
    <property type="match status" value="1"/>
</dbReference>
<dbReference type="InterPro" id="IPR004089">
    <property type="entry name" value="MCPsignal_dom"/>
</dbReference>
<dbReference type="KEGG" id="ares:IWH25_17800"/>
<evidence type="ECO:0000256" key="1">
    <source>
        <dbReference type="ARBA" id="ARBA00023224"/>
    </source>
</evidence>
<name>A0A974PY01_9RHOO</name>
<proteinExistence type="predicted"/>
<dbReference type="InterPro" id="IPR025991">
    <property type="entry name" value="Chemoreceptor_zinc-bind_dom"/>
</dbReference>
<dbReference type="Gene3D" id="6.10.250.3200">
    <property type="match status" value="1"/>
</dbReference>
<feature type="coiled-coil region" evidence="3">
    <location>
        <begin position="8"/>
        <end position="87"/>
    </location>
</feature>
<dbReference type="SUPFAM" id="SSF58104">
    <property type="entry name" value="Methyl-accepting chemotaxis protein (MCP) signaling domain"/>
    <property type="match status" value="1"/>
</dbReference>
<dbReference type="Proteomes" id="UP000663444">
    <property type="component" value="Chromosome"/>
</dbReference>
<keyword evidence="1 2" id="KW-0807">Transducer</keyword>
<dbReference type="Pfam" id="PF00015">
    <property type="entry name" value="MCPsignal"/>
    <property type="match status" value="1"/>
</dbReference>
<dbReference type="EMBL" id="CP064781">
    <property type="protein sequence ID" value="QRJ63568.1"/>
    <property type="molecule type" value="Genomic_DNA"/>
</dbReference>
<evidence type="ECO:0000256" key="3">
    <source>
        <dbReference type="SAM" id="Coils"/>
    </source>
</evidence>
<reference evidence="5" key="1">
    <citation type="submission" date="2020-11" db="EMBL/GenBank/DDBJ databases">
        <title>Azospira restricta DSM 18626 genome sequence.</title>
        <authorList>
            <person name="Moe W.M."/>
        </authorList>
    </citation>
    <scope>NUCLEOTIDE SEQUENCE</scope>
    <source>
        <strain evidence="5">DSM 18626</strain>
    </source>
</reference>
<dbReference type="GO" id="GO:0007165">
    <property type="term" value="P:signal transduction"/>
    <property type="evidence" value="ECO:0007669"/>
    <property type="project" value="UniProtKB-KW"/>
</dbReference>
<dbReference type="GO" id="GO:0016020">
    <property type="term" value="C:membrane"/>
    <property type="evidence" value="ECO:0007669"/>
    <property type="project" value="InterPro"/>
</dbReference>
<evidence type="ECO:0000313" key="5">
    <source>
        <dbReference type="EMBL" id="QRJ63568.1"/>
    </source>
</evidence>
<protein>
    <submittedName>
        <fullName evidence="5">CZB domain-containing protein</fullName>
    </submittedName>
</protein>
<feature type="domain" description="Methyl-accepting transducer" evidence="4">
    <location>
        <begin position="28"/>
        <end position="256"/>
    </location>
</feature>
<dbReference type="PANTHER" id="PTHR32089:SF112">
    <property type="entry name" value="LYSOZYME-LIKE PROTEIN-RELATED"/>
    <property type="match status" value="1"/>
</dbReference>
<gene>
    <name evidence="5" type="ORF">IWH25_17800</name>
</gene>
<evidence type="ECO:0000259" key="4">
    <source>
        <dbReference type="PROSITE" id="PS50111"/>
    </source>
</evidence>
<evidence type="ECO:0000256" key="2">
    <source>
        <dbReference type="PROSITE-ProRule" id="PRU00284"/>
    </source>
</evidence>
<accession>A0A974PY01</accession>
<dbReference type="Gene3D" id="1.20.120.30">
    <property type="entry name" value="Aspartate receptor, ligand-binding domain"/>
    <property type="match status" value="1"/>
</dbReference>
<organism evidence="5 6">
    <name type="scientific">Azospira restricta</name>
    <dbReference type="NCBI Taxonomy" id="404405"/>
    <lineage>
        <taxon>Bacteria</taxon>
        <taxon>Pseudomonadati</taxon>
        <taxon>Pseudomonadota</taxon>
        <taxon>Betaproteobacteria</taxon>
        <taxon>Rhodocyclales</taxon>
        <taxon>Rhodocyclaceae</taxon>
        <taxon>Azospira</taxon>
    </lineage>
</organism>
<dbReference type="Pfam" id="PF13682">
    <property type="entry name" value="CZB"/>
    <property type="match status" value="1"/>
</dbReference>
<sequence length="372" mass="39796">MFGKGAALRALEEKLKALESENAQLRQQAAAAEARAGDAEARAARLQREEDAQLALFEQLRAYRDSLGESQQTLATLANRLRDEKQETVRAGELAGAGSAAVNQISGELTQLAADSRQAMDKVVGLQASAEKIGGIVNLIKEIADQTNLLALNAAIEAARAGEAGRGFAVVADEVRKLAERTTLATKDISELVGTIQQETSAANTSIGHLAEQSEAFSEQGARASASMAGITALARQMEQAIAVSALRSFVELAKVDHLIFKFDVYQIALGVVRKRPEELSEHTACRLGKWYYEGEGKACFARLDGYRAMEEPHAQVHRHGRDAIACHVAGDFAGCVAAVAQMERASAGVLQCLERMAVNGETSPDVLCLEH</sequence>
<dbReference type="PROSITE" id="PS50111">
    <property type="entry name" value="CHEMOTAXIS_TRANSDUC_2"/>
    <property type="match status" value="1"/>
</dbReference>
<keyword evidence="6" id="KW-1185">Reference proteome</keyword>
<dbReference type="SMART" id="SM00283">
    <property type="entry name" value="MA"/>
    <property type="match status" value="1"/>
</dbReference>
<evidence type="ECO:0000313" key="6">
    <source>
        <dbReference type="Proteomes" id="UP000663444"/>
    </source>
</evidence>
<dbReference type="AlphaFoldDB" id="A0A974PY01"/>